<keyword evidence="2" id="KW-1185">Reference proteome</keyword>
<reference evidence="1" key="1">
    <citation type="journal article" date="2020" name="Stud. Mycol.">
        <title>101 Dothideomycetes genomes: a test case for predicting lifestyles and emergence of pathogens.</title>
        <authorList>
            <person name="Haridas S."/>
            <person name="Albert R."/>
            <person name="Binder M."/>
            <person name="Bloem J."/>
            <person name="Labutti K."/>
            <person name="Salamov A."/>
            <person name="Andreopoulos B."/>
            <person name="Baker S."/>
            <person name="Barry K."/>
            <person name="Bills G."/>
            <person name="Bluhm B."/>
            <person name="Cannon C."/>
            <person name="Castanera R."/>
            <person name="Culley D."/>
            <person name="Daum C."/>
            <person name="Ezra D."/>
            <person name="Gonzalez J."/>
            <person name="Henrissat B."/>
            <person name="Kuo A."/>
            <person name="Liang C."/>
            <person name="Lipzen A."/>
            <person name="Lutzoni F."/>
            <person name="Magnuson J."/>
            <person name="Mondo S."/>
            <person name="Nolan M."/>
            <person name="Ohm R."/>
            <person name="Pangilinan J."/>
            <person name="Park H.-J."/>
            <person name="Ramirez L."/>
            <person name="Alfaro M."/>
            <person name="Sun H."/>
            <person name="Tritt A."/>
            <person name="Yoshinaga Y."/>
            <person name="Zwiers L.-H."/>
            <person name="Turgeon B."/>
            <person name="Goodwin S."/>
            <person name="Spatafora J."/>
            <person name="Crous P."/>
            <person name="Grigoriev I."/>
        </authorList>
    </citation>
    <scope>NUCLEOTIDE SEQUENCE</scope>
    <source>
        <strain evidence="1">CBS 675.92</strain>
    </source>
</reference>
<evidence type="ECO:0000313" key="2">
    <source>
        <dbReference type="Proteomes" id="UP000800035"/>
    </source>
</evidence>
<accession>A0A6A5TW30</accession>
<protein>
    <submittedName>
        <fullName evidence="1">Uncharacterized protein</fullName>
    </submittedName>
</protein>
<dbReference type="EMBL" id="ML976993">
    <property type="protein sequence ID" value="KAF1955939.1"/>
    <property type="molecule type" value="Genomic_DNA"/>
</dbReference>
<proteinExistence type="predicted"/>
<dbReference type="Proteomes" id="UP000800035">
    <property type="component" value="Unassembled WGS sequence"/>
</dbReference>
<organism evidence="1 2">
    <name type="scientific">Byssothecium circinans</name>
    <dbReference type="NCBI Taxonomy" id="147558"/>
    <lineage>
        <taxon>Eukaryota</taxon>
        <taxon>Fungi</taxon>
        <taxon>Dikarya</taxon>
        <taxon>Ascomycota</taxon>
        <taxon>Pezizomycotina</taxon>
        <taxon>Dothideomycetes</taxon>
        <taxon>Pleosporomycetidae</taxon>
        <taxon>Pleosporales</taxon>
        <taxon>Massarineae</taxon>
        <taxon>Massarinaceae</taxon>
        <taxon>Byssothecium</taxon>
    </lineage>
</organism>
<dbReference type="AlphaFoldDB" id="A0A6A5TW30"/>
<evidence type="ECO:0000313" key="1">
    <source>
        <dbReference type="EMBL" id="KAF1955939.1"/>
    </source>
</evidence>
<gene>
    <name evidence="1" type="ORF">CC80DRAFT_548999</name>
</gene>
<sequence length="203" mass="22665">MSAFESPDFDALAQQLKDISEKMRLCADMPNAQAASQLSDDLNDIQIRLRHVDRVLNNVHETIQKLTASQIRIEAAAKNACAVAQNKRMGQLRLMPLVNICTGEPIPDFPEFGSLIPDLTEDQLRGIFDALGMQILDNDVNILRKYLALVVGFDQPCAELDAHKLEYPSLDQRIEDPTHRASMLTAEHRPSTVFSSDCYNTLG</sequence>
<name>A0A6A5TW30_9PLEO</name>